<dbReference type="EMBL" id="CAADRA010006507">
    <property type="protein sequence ID" value="VFT96005.1"/>
    <property type="molecule type" value="Genomic_DNA"/>
</dbReference>
<sequence>MNRGIIIISFLTRSPGDEQGERYVRTAKTDASQLFNSNGGDLVIHVTGDNDGGDDANAPSNDSGETECKKCKMTAAPSEAPSPEPNGFLLPLNVVPDLDTHDKRNVAVSPMKAPTFEFDVSRVPLGCVVPDVNVLTMCELWFRSDPNQGMSVPLRLVQESHLRAGDAASLAILRGTTVVMGKLIEDVKAHSVFRTDDAIDREAGGDDYFLVEFHMLDSGCLVDQINPSLSNVGTSKPELRVMGKTLLQTFDIDVLIKSDGFTLWRKMDLLNKLYLKNINNKLRKDHSE</sequence>
<accession>A0A485LDM6</accession>
<keyword evidence="3" id="KW-1185">Reference proteome</keyword>
<evidence type="ECO:0000313" key="1">
    <source>
        <dbReference type="EMBL" id="KAF0689249.1"/>
    </source>
</evidence>
<dbReference type="EMBL" id="VJMH01006486">
    <property type="protein sequence ID" value="KAF0689249.1"/>
    <property type="molecule type" value="Genomic_DNA"/>
</dbReference>
<evidence type="ECO:0000313" key="3">
    <source>
        <dbReference type="Proteomes" id="UP000332933"/>
    </source>
</evidence>
<proteinExistence type="predicted"/>
<protein>
    <submittedName>
        <fullName evidence="2">Aste57867_19285 protein</fullName>
    </submittedName>
</protein>
<reference evidence="2 3" key="1">
    <citation type="submission" date="2019-03" db="EMBL/GenBank/DDBJ databases">
        <authorList>
            <person name="Gaulin E."/>
            <person name="Dumas B."/>
        </authorList>
    </citation>
    <scope>NUCLEOTIDE SEQUENCE [LARGE SCALE GENOMIC DNA]</scope>
    <source>
        <strain evidence="2">CBS 568.67</strain>
    </source>
</reference>
<reference evidence="1" key="2">
    <citation type="submission" date="2019-06" db="EMBL/GenBank/DDBJ databases">
        <title>Genomics analysis of Aphanomyces spp. identifies a new class of oomycete effector associated with host adaptation.</title>
        <authorList>
            <person name="Gaulin E."/>
        </authorList>
    </citation>
    <scope>NUCLEOTIDE SEQUENCE</scope>
    <source>
        <strain evidence="1">CBS 578.67</strain>
    </source>
</reference>
<gene>
    <name evidence="2" type="primary">Aste57867_19285</name>
    <name evidence="1" type="ORF">As57867_019221</name>
    <name evidence="2" type="ORF">ASTE57867_19285</name>
</gene>
<dbReference type="Proteomes" id="UP000332933">
    <property type="component" value="Unassembled WGS sequence"/>
</dbReference>
<organism evidence="2 3">
    <name type="scientific">Aphanomyces stellatus</name>
    <dbReference type="NCBI Taxonomy" id="120398"/>
    <lineage>
        <taxon>Eukaryota</taxon>
        <taxon>Sar</taxon>
        <taxon>Stramenopiles</taxon>
        <taxon>Oomycota</taxon>
        <taxon>Saprolegniomycetes</taxon>
        <taxon>Saprolegniales</taxon>
        <taxon>Verrucalvaceae</taxon>
        <taxon>Aphanomyces</taxon>
    </lineage>
</organism>
<evidence type="ECO:0000313" key="2">
    <source>
        <dbReference type="EMBL" id="VFT96005.1"/>
    </source>
</evidence>
<dbReference type="AlphaFoldDB" id="A0A485LDM6"/>
<name>A0A485LDM6_9STRA</name>